<keyword evidence="3 5" id="KW-1133">Transmembrane helix</keyword>
<comment type="subcellular location">
    <subcellularLocation>
        <location evidence="1">Membrane</location>
        <topology evidence="1">Multi-pass membrane protein</topology>
    </subcellularLocation>
</comment>
<dbReference type="InterPro" id="IPR032808">
    <property type="entry name" value="DoxX"/>
</dbReference>
<reference evidence="6 7" key="1">
    <citation type="submission" date="2020-07" db="EMBL/GenBank/DDBJ databases">
        <title>Sequencing the genomes of 1000 actinobacteria strains.</title>
        <authorList>
            <person name="Klenk H.-P."/>
        </authorList>
    </citation>
    <scope>NUCLEOTIDE SEQUENCE [LARGE SCALE GENOMIC DNA]</scope>
    <source>
        <strain evidence="6 7">DSM 44121</strain>
    </source>
</reference>
<dbReference type="AlphaFoldDB" id="A0A7W3PG48"/>
<evidence type="ECO:0000256" key="4">
    <source>
        <dbReference type="ARBA" id="ARBA00023136"/>
    </source>
</evidence>
<sequence length="117" mass="12020">MFVAAVIVSALLALATAFSGYGKLTGNPQVVEPLTTKLGVPRRFIPVLGALLLAGAVGTVAGIWWAPIGIAATGCFVVYFLGAVITHVRAKDWAGVVPTGLLMVFSAAALTLRLLSL</sequence>
<feature type="transmembrane region" description="Helical" evidence="5">
    <location>
        <begin position="96"/>
        <end position="115"/>
    </location>
</feature>
<organism evidence="6 7">
    <name type="scientific">Promicromonospora sukumoe</name>
    <dbReference type="NCBI Taxonomy" id="88382"/>
    <lineage>
        <taxon>Bacteria</taxon>
        <taxon>Bacillati</taxon>
        <taxon>Actinomycetota</taxon>
        <taxon>Actinomycetes</taxon>
        <taxon>Micrococcales</taxon>
        <taxon>Promicromonosporaceae</taxon>
        <taxon>Promicromonospora</taxon>
    </lineage>
</organism>
<dbReference type="Proteomes" id="UP000540568">
    <property type="component" value="Unassembled WGS sequence"/>
</dbReference>
<evidence type="ECO:0000313" key="7">
    <source>
        <dbReference type="Proteomes" id="UP000540568"/>
    </source>
</evidence>
<evidence type="ECO:0000256" key="1">
    <source>
        <dbReference type="ARBA" id="ARBA00004141"/>
    </source>
</evidence>
<evidence type="ECO:0000313" key="6">
    <source>
        <dbReference type="EMBL" id="MBA8810598.1"/>
    </source>
</evidence>
<keyword evidence="4 5" id="KW-0472">Membrane</keyword>
<dbReference type="EMBL" id="JACGWV010000002">
    <property type="protein sequence ID" value="MBA8810598.1"/>
    <property type="molecule type" value="Genomic_DNA"/>
</dbReference>
<evidence type="ECO:0000256" key="2">
    <source>
        <dbReference type="ARBA" id="ARBA00022692"/>
    </source>
</evidence>
<dbReference type="GO" id="GO:0016020">
    <property type="term" value="C:membrane"/>
    <property type="evidence" value="ECO:0007669"/>
    <property type="project" value="UniProtKB-SubCell"/>
</dbReference>
<dbReference type="Pfam" id="PF13564">
    <property type="entry name" value="DoxX_2"/>
    <property type="match status" value="1"/>
</dbReference>
<evidence type="ECO:0000256" key="3">
    <source>
        <dbReference type="ARBA" id="ARBA00022989"/>
    </source>
</evidence>
<accession>A0A7W3PG48</accession>
<evidence type="ECO:0008006" key="8">
    <source>
        <dbReference type="Google" id="ProtNLM"/>
    </source>
</evidence>
<evidence type="ECO:0000256" key="5">
    <source>
        <dbReference type="SAM" id="Phobius"/>
    </source>
</evidence>
<comment type="caution">
    <text evidence="6">The sequence shown here is derived from an EMBL/GenBank/DDBJ whole genome shotgun (WGS) entry which is preliminary data.</text>
</comment>
<keyword evidence="7" id="KW-1185">Reference proteome</keyword>
<protein>
    <recommendedName>
        <fullName evidence="8">DoxX-like protein</fullName>
    </recommendedName>
</protein>
<proteinExistence type="predicted"/>
<dbReference type="RefSeq" id="WP_182619677.1">
    <property type="nucleotide sequence ID" value="NZ_BAAATF010000015.1"/>
</dbReference>
<gene>
    <name evidence="6" type="ORF">FHX71_004574</name>
</gene>
<name>A0A7W3PG48_9MICO</name>
<keyword evidence="2 5" id="KW-0812">Transmembrane</keyword>
<feature type="transmembrane region" description="Helical" evidence="5">
    <location>
        <begin position="43"/>
        <end position="65"/>
    </location>
</feature>
<feature type="transmembrane region" description="Helical" evidence="5">
    <location>
        <begin position="70"/>
        <end position="90"/>
    </location>
</feature>